<keyword evidence="9" id="KW-1185">Reference proteome</keyword>
<feature type="compositionally biased region" description="Acidic residues" evidence="7">
    <location>
        <begin position="713"/>
        <end position="735"/>
    </location>
</feature>
<dbReference type="GO" id="GO:0034457">
    <property type="term" value="C:Mpp10 complex"/>
    <property type="evidence" value="ECO:0007669"/>
    <property type="project" value="InterPro"/>
</dbReference>
<reference evidence="8" key="1">
    <citation type="submission" date="2020-10" db="EMBL/GenBank/DDBJ databases">
        <authorList>
            <person name="Kusch S."/>
        </authorList>
    </citation>
    <scope>NUCLEOTIDE SEQUENCE</scope>
    <source>
        <strain evidence="8">SwB9</strain>
    </source>
</reference>
<evidence type="ECO:0000313" key="8">
    <source>
        <dbReference type="EMBL" id="CAD6443474.1"/>
    </source>
</evidence>
<evidence type="ECO:0000256" key="6">
    <source>
        <dbReference type="ARBA" id="ARBA00029455"/>
    </source>
</evidence>
<comment type="subcellular location">
    <subcellularLocation>
        <location evidence="1">Nucleus</location>
        <location evidence="1">Nucleolus</location>
    </subcellularLocation>
</comment>
<accession>A0A8H2VRS3</accession>
<feature type="compositionally biased region" description="Low complexity" evidence="7">
    <location>
        <begin position="623"/>
        <end position="633"/>
    </location>
</feature>
<evidence type="ECO:0000313" key="9">
    <source>
        <dbReference type="Proteomes" id="UP000624404"/>
    </source>
</evidence>
<feature type="compositionally biased region" description="Acidic residues" evidence="7">
    <location>
        <begin position="553"/>
        <end position="588"/>
    </location>
</feature>
<evidence type="ECO:0000256" key="7">
    <source>
        <dbReference type="SAM" id="MobiDB-lite"/>
    </source>
</evidence>
<feature type="region of interest" description="Disordered" evidence="7">
    <location>
        <begin position="1"/>
        <end position="81"/>
    </location>
</feature>
<comment type="caution">
    <text evidence="8">The sequence shown here is derived from an EMBL/GenBank/DDBJ whole genome shotgun (WGS) entry which is preliminary data.</text>
</comment>
<evidence type="ECO:0000256" key="2">
    <source>
        <dbReference type="ARBA" id="ARBA00022517"/>
    </source>
</evidence>
<feature type="compositionally biased region" description="Acidic residues" evidence="7">
    <location>
        <begin position="1331"/>
        <end position="1361"/>
    </location>
</feature>
<organism evidence="8 9">
    <name type="scientific">Sclerotinia trifoliorum</name>
    <dbReference type="NCBI Taxonomy" id="28548"/>
    <lineage>
        <taxon>Eukaryota</taxon>
        <taxon>Fungi</taxon>
        <taxon>Dikarya</taxon>
        <taxon>Ascomycota</taxon>
        <taxon>Pezizomycotina</taxon>
        <taxon>Leotiomycetes</taxon>
        <taxon>Helotiales</taxon>
        <taxon>Sclerotiniaceae</taxon>
        <taxon>Sclerotinia</taxon>
    </lineage>
</organism>
<dbReference type="InterPro" id="IPR036047">
    <property type="entry name" value="F-box-like_dom_sf"/>
</dbReference>
<feature type="compositionally biased region" description="Acidic residues" evidence="7">
    <location>
        <begin position="536"/>
        <end position="545"/>
    </location>
</feature>
<keyword evidence="5" id="KW-0687">Ribonucleoprotein</keyword>
<dbReference type="GO" id="GO:0006364">
    <property type="term" value="P:rRNA processing"/>
    <property type="evidence" value="ECO:0007669"/>
    <property type="project" value="UniProtKB-KW"/>
</dbReference>
<dbReference type="SUPFAM" id="SSF81383">
    <property type="entry name" value="F-box domain"/>
    <property type="match status" value="1"/>
</dbReference>
<feature type="region of interest" description="Disordered" evidence="7">
    <location>
        <begin position="1325"/>
        <end position="1378"/>
    </location>
</feature>
<dbReference type="Proteomes" id="UP000624404">
    <property type="component" value="Unassembled WGS sequence"/>
</dbReference>
<name>A0A8H2VRS3_9HELO</name>
<feature type="compositionally biased region" description="Acidic residues" evidence="7">
    <location>
        <begin position="24"/>
        <end position="36"/>
    </location>
</feature>
<keyword evidence="3" id="KW-0698">rRNA processing</keyword>
<feature type="region of interest" description="Disordered" evidence="7">
    <location>
        <begin position="709"/>
        <end position="740"/>
    </location>
</feature>
<dbReference type="CDD" id="cd09917">
    <property type="entry name" value="F-box_SF"/>
    <property type="match status" value="1"/>
</dbReference>
<gene>
    <name evidence="8" type="ORF">SCLTRI_LOCUS3266</name>
</gene>
<feature type="region of interest" description="Disordered" evidence="7">
    <location>
        <begin position="536"/>
        <end position="640"/>
    </location>
</feature>
<dbReference type="PANTHER" id="PTHR17039">
    <property type="entry name" value="U3 SMALL NUCLEOLAR RIBONUCLEOPROTEIN PROTEIN MPP10"/>
    <property type="match status" value="1"/>
</dbReference>
<dbReference type="GO" id="GO:0032040">
    <property type="term" value="C:small-subunit processome"/>
    <property type="evidence" value="ECO:0007669"/>
    <property type="project" value="TreeGrafter"/>
</dbReference>
<keyword evidence="2" id="KW-0690">Ribosome biogenesis</keyword>
<dbReference type="EMBL" id="CAJHIA010000010">
    <property type="protein sequence ID" value="CAD6443474.1"/>
    <property type="molecule type" value="Genomic_DNA"/>
</dbReference>
<dbReference type="PANTHER" id="PTHR17039:SF0">
    <property type="entry name" value="U3 SMALL NUCLEOLAR RIBONUCLEOPROTEIN PROTEIN MPP10"/>
    <property type="match status" value="1"/>
</dbReference>
<evidence type="ECO:0000256" key="3">
    <source>
        <dbReference type="ARBA" id="ARBA00022552"/>
    </source>
</evidence>
<evidence type="ECO:0000256" key="1">
    <source>
        <dbReference type="ARBA" id="ARBA00004604"/>
    </source>
</evidence>
<comment type="similarity">
    <text evidence="6">Belongs to the MPP10 family.</text>
</comment>
<feature type="compositionally biased region" description="Pro residues" evidence="7">
    <location>
        <begin position="600"/>
        <end position="610"/>
    </location>
</feature>
<dbReference type="InterPro" id="IPR012173">
    <property type="entry name" value="Mpp10"/>
</dbReference>
<dbReference type="GO" id="GO:0005732">
    <property type="term" value="C:sno(s)RNA-containing ribonucleoprotein complex"/>
    <property type="evidence" value="ECO:0007669"/>
    <property type="project" value="InterPro"/>
</dbReference>
<feature type="compositionally biased region" description="Basic and acidic residues" evidence="7">
    <location>
        <begin position="1362"/>
        <end position="1378"/>
    </location>
</feature>
<feature type="compositionally biased region" description="Polar residues" evidence="7">
    <location>
        <begin position="66"/>
        <end position="80"/>
    </location>
</feature>
<feature type="region of interest" description="Disordered" evidence="7">
    <location>
        <begin position="781"/>
        <end position="869"/>
    </location>
</feature>
<evidence type="ECO:0000256" key="4">
    <source>
        <dbReference type="ARBA" id="ARBA00023242"/>
    </source>
</evidence>
<dbReference type="OrthoDB" id="4966at2759"/>
<proteinExistence type="inferred from homology"/>
<evidence type="ECO:0000256" key="5">
    <source>
        <dbReference type="ARBA" id="ARBA00023274"/>
    </source>
</evidence>
<keyword evidence="4" id="KW-0539">Nucleus</keyword>
<sequence>MDFSTGLGLSFGTDNMEFENRDFNDEESEELLENDYQDQKMEDHGGSSGDQMSSQSQVADPDATPRPNSSNQFTPINRASTVVPVQPFSQPYRNTQPDAPFHLLGDNAEFHGQMNANIGSQSNTFNPQISTHENYTNNLTQGIPQALQFGADPQFTGHPQLGFQNMSTQHRMDNGLGNSAMQSPNIKREPRNIQQMSGYPPLNSNQTFGGRGMNQNEHNQRTPRVNDSFPPHIGSSMRNQFQPHFNNENLIHGNQLGSSSFGIPGGLHQNNPQSLGSSHIKNKQALRPNNPLQSSNSMHNNGVIDTNVIQPKPASLTDYTPGEQRFMIKYMKEQGMRVSSAADVESFMDHVNLVTANYNARKSQTQAEPESTGSSRVSSTSTVVHHSIEENGATNQGMGQGQPWANQFSQGRTGNPFQSQGTAGSGTQMNNHTLRSEFPPVPPHLILRSNNDLSNPIFGDHPKDYAQVQQQFILHLPNRTMMFKTSKGNLNSITPIIYNHLVQQIEITSPQTVVECPWEAHRSFITTVYLLTEQIEEDEEDEQQEEVSSSESQAEEQDYEDQEDWEEDPEDQEEQEEQEQEQESEVDSDGWLIHSDEIRSPPPNIYPIPLPAGMARSPTPRFPSNEVNPNNAPNKPPPIIGSGNRVWSIAPGAFNAAGNITDWDKAKRREVGDELVCECRGSFHKEGKGYYMVEDRSFIWCDAGESINHNRDEDDGSEEGSEENENGEDSEEEEMFSGVPKWVKQVLTHGPRIDKDEVRREEEAYREMMARKVKDILARKAAKERGEEVPETSVNDGNFEPMGFDSWVDDATCSDKNEGDQLEPNVGGKGKRKARATDSDDDLEGESAAKKWKGKGKATESDGELDERELVRKYKNKGKDQGLELPKGMDVDDLLFGESGETARLAEELGLEPQDNVKEMNDDAILQNDVDKTTQESNNLQVENDPAIPDPELAATGIVLPASFYLPSNSKFEEEIEEIPRQAPYLSRRNEGPFNIFQSLLLTPEIILELMRHLSPKQLLNLYCLSRRFNEILSGWMAHSIQSIVKYQAPFSYKTYPFFLYRELSIPDPLGQLNNSGQIRRVPGLKYHQMVLHRVRAVRDILAALARQHLRCPPDTNKSLKKVWFLMDISTTLDRVRLMHNREFFTDQDLYNIQLFIVKLDMRFNDPTDGPGSDMLRKLMLGQRGLSPLWRLLTRTGFRDLYELHSYSVRYSYTPMIQVEDLQEGMFGVPAQEIGRAHLEGWGRGTMHLMRIDELVMREAARRELGFKEHIFMMFLWGYVDPLTGENLSPSSEELYMSDGEGEEIPVEDVWEGTGMNMARLEGLVLGREESSEEDEEGEEDGEEDGEEEEEDDDDWEDEFENDRFEDSEFQERRQLWS</sequence>
<protein>
    <submittedName>
        <fullName evidence="8">E030a68a-cef0-4ac0-8a83-90d4b89836fd</fullName>
    </submittedName>
</protein>